<dbReference type="EMBL" id="JBEUOH010000019">
    <property type="protein sequence ID" value="KAL0869596.1"/>
    <property type="molecule type" value="Genomic_DNA"/>
</dbReference>
<dbReference type="Proteomes" id="UP001549920">
    <property type="component" value="Unassembled WGS sequence"/>
</dbReference>
<name>A0ABR3HGQ1_LOXSC</name>
<keyword evidence="5" id="KW-0539">Nucleus</keyword>
<evidence type="ECO:0000256" key="1">
    <source>
        <dbReference type="ARBA" id="ARBA00004123"/>
    </source>
</evidence>
<protein>
    <recommendedName>
        <fullName evidence="6">HAT C-terminal dimerisation domain-containing protein</fullName>
    </recommendedName>
</protein>
<evidence type="ECO:0000313" key="7">
    <source>
        <dbReference type="EMBL" id="KAL0869596.1"/>
    </source>
</evidence>
<evidence type="ECO:0000313" key="8">
    <source>
        <dbReference type="Proteomes" id="UP001549920"/>
    </source>
</evidence>
<dbReference type="InterPro" id="IPR012337">
    <property type="entry name" value="RNaseH-like_sf"/>
</dbReference>
<keyword evidence="4" id="KW-0862">Zinc</keyword>
<keyword evidence="2" id="KW-0479">Metal-binding</keyword>
<keyword evidence="8" id="KW-1185">Reference proteome</keyword>
<evidence type="ECO:0000256" key="5">
    <source>
        <dbReference type="ARBA" id="ARBA00023242"/>
    </source>
</evidence>
<proteinExistence type="predicted"/>
<comment type="subcellular location">
    <subcellularLocation>
        <location evidence="1">Nucleus</location>
    </subcellularLocation>
</comment>
<dbReference type="PANTHER" id="PTHR46481:SF10">
    <property type="entry name" value="ZINC FINGER BED DOMAIN-CONTAINING PROTEIN 39"/>
    <property type="match status" value="1"/>
</dbReference>
<accession>A0ABR3HGQ1</accession>
<reference evidence="7 8" key="1">
    <citation type="submission" date="2024-06" db="EMBL/GenBank/DDBJ databases">
        <title>A chromosome-level genome assembly of beet webworm, Loxostege sticticalis.</title>
        <authorList>
            <person name="Zhang Y."/>
        </authorList>
    </citation>
    <scope>NUCLEOTIDE SEQUENCE [LARGE SCALE GENOMIC DNA]</scope>
    <source>
        <strain evidence="7">AQ026</strain>
        <tissue evidence="7">Whole body</tissue>
    </source>
</reference>
<evidence type="ECO:0000259" key="6">
    <source>
        <dbReference type="Pfam" id="PF05699"/>
    </source>
</evidence>
<comment type="caution">
    <text evidence="7">The sequence shown here is derived from an EMBL/GenBank/DDBJ whole genome shotgun (WGS) entry which is preliminary data.</text>
</comment>
<dbReference type="Pfam" id="PF05699">
    <property type="entry name" value="Dimer_Tnp_hAT"/>
    <property type="match status" value="1"/>
</dbReference>
<feature type="domain" description="HAT C-terminal dimerisation" evidence="6">
    <location>
        <begin position="399"/>
        <end position="478"/>
    </location>
</feature>
<dbReference type="PANTHER" id="PTHR46481">
    <property type="entry name" value="ZINC FINGER BED DOMAIN-CONTAINING PROTEIN 4"/>
    <property type="match status" value="1"/>
</dbReference>
<organism evidence="7 8">
    <name type="scientific">Loxostege sticticalis</name>
    <name type="common">Beet webworm moth</name>
    <dbReference type="NCBI Taxonomy" id="481309"/>
    <lineage>
        <taxon>Eukaryota</taxon>
        <taxon>Metazoa</taxon>
        <taxon>Ecdysozoa</taxon>
        <taxon>Arthropoda</taxon>
        <taxon>Hexapoda</taxon>
        <taxon>Insecta</taxon>
        <taxon>Pterygota</taxon>
        <taxon>Neoptera</taxon>
        <taxon>Endopterygota</taxon>
        <taxon>Lepidoptera</taxon>
        <taxon>Glossata</taxon>
        <taxon>Ditrysia</taxon>
        <taxon>Pyraloidea</taxon>
        <taxon>Crambidae</taxon>
        <taxon>Pyraustinae</taxon>
        <taxon>Loxostege</taxon>
    </lineage>
</organism>
<sequence>MKQLCPSYNLKSRQYFTHFICDKLYGKVSQKILELLKSFDKKSFTSDIWSDSCSGVSLLSLTCHGITKEFERKMIVLKAEVFNDGRHTGENIMQKLEGILSTWEIPKEKVKCVVRDAGANMKKGVSLLNVDHIDCTSHKLQNVLKEGLKAQETVMAAIMKCKKIAAHFHHSTSAQDELCNLQKRFNQKPLKIIQECRILEVQEAVCLYASTTNNKIPQLTSEEWIILKKLVGLLQPFEYVTKELSSANVSVSSVIPLIATLQKILDEHDSTDEHIAETIITLRDELNRKFGFLENETLFVTATFIDPRYKIKFFKSNLIRDRVTQHILDLLGDSEASAPSCSHNAKRARLNETDPDSTHKGVSFRETMESLMDDTSDSEDDIPLVTHQNPVHLLIRKTLTEYLAEKRVANNVDPLTWWKVNQEKYGLICPIARHFLVTPPTSVPSERVFSGAGLIYTPHRSRLEGEKASKLLCLKFNIPLLKFDY</sequence>
<evidence type="ECO:0000256" key="2">
    <source>
        <dbReference type="ARBA" id="ARBA00022723"/>
    </source>
</evidence>
<keyword evidence="3" id="KW-0863">Zinc-finger</keyword>
<gene>
    <name evidence="7" type="ORF">ABMA27_005858</name>
</gene>
<evidence type="ECO:0000256" key="3">
    <source>
        <dbReference type="ARBA" id="ARBA00022771"/>
    </source>
</evidence>
<dbReference type="SUPFAM" id="SSF53098">
    <property type="entry name" value="Ribonuclease H-like"/>
    <property type="match status" value="1"/>
</dbReference>
<evidence type="ECO:0000256" key="4">
    <source>
        <dbReference type="ARBA" id="ARBA00022833"/>
    </source>
</evidence>
<dbReference type="InterPro" id="IPR052035">
    <property type="entry name" value="ZnF_BED_domain_contain"/>
</dbReference>
<dbReference type="InterPro" id="IPR008906">
    <property type="entry name" value="HATC_C_dom"/>
</dbReference>